<keyword evidence="3" id="KW-0547">Nucleotide-binding</keyword>
<dbReference type="SUPFAM" id="SSF53067">
    <property type="entry name" value="Actin-like ATPase domain"/>
    <property type="match status" value="1"/>
</dbReference>
<dbReference type="Proteomes" id="UP001164963">
    <property type="component" value="Chromosome"/>
</dbReference>
<feature type="region of interest" description="Disordered" evidence="5">
    <location>
        <begin position="1"/>
        <end position="22"/>
    </location>
</feature>
<gene>
    <name evidence="6" type="ORF">NEH16_04055</name>
</gene>
<evidence type="ECO:0000256" key="5">
    <source>
        <dbReference type="SAM" id="MobiDB-lite"/>
    </source>
</evidence>
<evidence type="ECO:0000256" key="1">
    <source>
        <dbReference type="ARBA" id="ARBA00004496"/>
    </source>
</evidence>
<accession>A0ABY6PMJ7</accession>
<keyword evidence="2" id="KW-0963">Cytoplasm</keyword>
<evidence type="ECO:0000313" key="7">
    <source>
        <dbReference type="Proteomes" id="UP001164963"/>
    </source>
</evidence>
<evidence type="ECO:0000313" key="6">
    <source>
        <dbReference type="EMBL" id="UZK53413.1"/>
    </source>
</evidence>
<feature type="compositionally biased region" description="Basic residues" evidence="5">
    <location>
        <begin position="10"/>
        <end position="20"/>
    </location>
</feature>
<comment type="subcellular location">
    <subcellularLocation>
        <location evidence="1">Cytoplasm</location>
    </subcellularLocation>
</comment>
<dbReference type="InterPro" id="IPR056546">
    <property type="entry name" value="MreB_MamK-like"/>
</dbReference>
<evidence type="ECO:0000256" key="2">
    <source>
        <dbReference type="ARBA" id="ARBA00022490"/>
    </source>
</evidence>
<name>A0ABY6PMJ7_9ACTN</name>
<dbReference type="InterPro" id="IPR043129">
    <property type="entry name" value="ATPase_NBD"/>
</dbReference>
<dbReference type="Pfam" id="PF06723">
    <property type="entry name" value="MreB_Mbl"/>
    <property type="match status" value="1"/>
</dbReference>
<keyword evidence="4" id="KW-0067">ATP-binding</keyword>
<evidence type="ECO:0000256" key="3">
    <source>
        <dbReference type="ARBA" id="ARBA00022741"/>
    </source>
</evidence>
<dbReference type="RefSeq" id="WP_265539272.1">
    <property type="nucleotide sequence ID" value="NZ_CP098740.1"/>
</dbReference>
<evidence type="ECO:0000256" key="4">
    <source>
        <dbReference type="ARBA" id="ARBA00022840"/>
    </source>
</evidence>
<organism evidence="6 7">
    <name type="scientific">Streptomyces drozdowiczii</name>
    <dbReference type="NCBI Taxonomy" id="202862"/>
    <lineage>
        <taxon>Bacteria</taxon>
        <taxon>Bacillati</taxon>
        <taxon>Actinomycetota</taxon>
        <taxon>Actinomycetes</taxon>
        <taxon>Kitasatosporales</taxon>
        <taxon>Streptomycetaceae</taxon>
        <taxon>Streptomyces</taxon>
    </lineage>
</organism>
<dbReference type="PANTHER" id="PTHR42749">
    <property type="entry name" value="CELL SHAPE-DETERMINING PROTEIN MREB"/>
    <property type="match status" value="1"/>
</dbReference>
<sequence length="270" mass="28213">MRSLREARRHDRSVHRHGRGATRGLALDLGSSRTRAWVPGRGIVADTVHGTGEYGPGRPVRRGRIVDPESCGRMLARIADGALGERREDAVVVLSHPVLAGPGHRAAARDLLRALGPSDVIVLDSARAAAACAGPGDGGPLLVLDIGAELTEATLLVDGLVRDARLAETGLSDLDPGEPPTAAVRAVLDMVMAMWRQDPHGALLGALRRGPLLAGGGALRPDVTNRIAVRLGVPVRRTDDPATTVVRGAGRVLSSVLRHATAPALPGRPR</sequence>
<proteinExistence type="predicted"/>
<dbReference type="EMBL" id="CP098740">
    <property type="protein sequence ID" value="UZK53413.1"/>
    <property type="molecule type" value="Genomic_DNA"/>
</dbReference>
<protein>
    <submittedName>
        <fullName evidence="6">Rod shape-determining protein</fullName>
    </submittedName>
</protein>
<reference evidence="6" key="1">
    <citation type="journal article" date="2022" name="Front. Microbiol.">
        <title>Mirubactin C rescues the lethal effect of cell wall biosynthesis mutations in Bacillus subtilis.</title>
        <authorList>
            <person name="Kepplinger B."/>
            <person name="Wen X."/>
            <person name="Tyler A.R."/>
            <person name="Kim B.Y."/>
            <person name="Brown J."/>
            <person name="Banks P."/>
            <person name="Dashti Y."/>
            <person name="Mackenzie E.S."/>
            <person name="Wills C."/>
            <person name="Kawai Y."/>
            <person name="Waldron K.J."/>
            <person name="Allenby N.E.E."/>
            <person name="Wu L.J."/>
            <person name="Hall M.J."/>
            <person name="Errington J."/>
        </authorList>
    </citation>
    <scope>NUCLEOTIDE SEQUENCE</scope>
    <source>
        <strain evidence="6">MDA8-470</strain>
    </source>
</reference>
<dbReference type="PANTHER" id="PTHR42749:SF1">
    <property type="entry name" value="CELL SHAPE-DETERMINING PROTEIN MREB"/>
    <property type="match status" value="1"/>
</dbReference>
<dbReference type="Gene3D" id="3.30.420.40">
    <property type="match status" value="1"/>
</dbReference>
<keyword evidence="7" id="KW-1185">Reference proteome</keyword>